<comment type="caution">
    <text evidence="1">The sequence shown here is derived from an EMBL/GenBank/DDBJ whole genome shotgun (WGS) entry which is preliminary data.</text>
</comment>
<reference evidence="1 2" key="1">
    <citation type="submission" date="2023-09" db="EMBL/GenBank/DDBJ databases">
        <authorList>
            <person name="Wang M."/>
        </authorList>
    </citation>
    <scope>NUCLEOTIDE SEQUENCE [LARGE SCALE GENOMIC DNA]</scope>
    <source>
        <strain evidence="1">GT-2023</strain>
        <tissue evidence="1">Liver</tissue>
    </source>
</reference>
<evidence type="ECO:0000313" key="1">
    <source>
        <dbReference type="EMBL" id="KAL1261314.1"/>
    </source>
</evidence>
<sequence length="113" mass="13208">MSPAFMLMVEFIKDWNSCPFYSSYAWTSNRHTCGHFCMLTTSFSLTEHLIFNDKVQQWKDQLNENGLRPNLRKTEYVECGPQTRGTIITDNQNLKVGCFKYVGFITWQMMTAS</sequence>
<dbReference type="EMBL" id="JAYMGO010000014">
    <property type="protein sequence ID" value="KAL1261314.1"/>
    <property type="molecule type" value="Genomic_DNA"/>
</dbReference>
<dbReference type="Proteomes" id="UP001558613">
    <property type="component" value="Unassembled WGS sequence"/>
</dbReference>
<evidence type="ECO:0000313" key="2">
    <source>
        <dbReference type="Proteomes" id="UP001558613"/>
    </source>
</evidence>
<gene>
    <name evidence="1" type="ORF">QQF64_006579</name>
</gene>
<name>A0ABR3MBK6_9TELE</name>
<proteinExistence type="predicted"/>
<keyword evidence="2" id="KW-1185">Reference proteome</keyword>
<protein>
    <submittedName>
        <fullName evidence="1">Uncharacterized protein</fullName>
    </submittedName>
</protein>
<accession>A0ABR3MBK6</accession>
<organism evidence="1 2">
    <name type="scientific">Cirrhinus molitorella</name>
    <name type="common">mud carp</name>
    <dbReference type="NCBI Taxonomy" id="172907"/>
    <lineage>
        <taxon>Eukaryota</taxon>
        <taxon>Metazoa</taxon>
        <taxon>Chordata</taxon>
        <taxon>Craniata</taxon>
        <taxon>Vertebrata</taxon>
        <taxon>Euteleostomi</taxon>
        <taxon>Actinopterygii</taxon>
        <taxon>Neopterygii</taxon>
        <taxon>Teleostei</taxon>
        <taxon>Ostariophysi</taxon>
        <taxon>Cypriniformes</taxon>
        <taxon>Cyprinidae</taxon>
        <taxon>Labeoninae</taxon>
        <taxon>Labeonini</taxon>
        <taxon>Cirrhinus</taxon>
    </lineage>
</organism>